<feature type="binding site" evidence="11">
    <location>
        <position position="73"/>
    </location>
    <ligand>
        <name>Mg(2+)</name>
        <dbReference type="ChEBI" id="CHEBI:18420"/>
        <label>1</label>
    </ligand>
</feature>
<evidence type="ECO:0000256" key="2">
    <source>
        <dbReference type="ARBA" id="ARBA00004065"/>
    </source>
</evidence>
<dbReference type="InterPro" id="IPR022892">
    <property type="entry name" value="RNaseHI"/>
</dbReference>
<dbReference type="eggNOG" id="COG0328">
    <property type="taxonomic scope" value="Bacteria"/>
</dbReference>
<dbReference type="CDD" id="cd09278">
    <property type="entry name" value="RNase_HI_prokaryote_like"/>
    <property type="match status" value="1"/>
</dbReference>
<dbReference type="NCBIfam" id="NF001236">
    <property type="entry name" value="PRK00203.1"/>
    <property type="match status" value="1"/>
</dbReference>
<dbReference type="SUPFAM" id="SSF53098">
    <property type="entry name" value="Ribonuclease H-like"/>
    <property type="match status" value="1"/>
</dbReference>
<keyword evidence="6 11" id="KW-0540">Nuclease</keyword>
<accession>A0A0M2Q1R4</accession>
<evidence type="ECO:0000256" key="6">
    <source>
        <dbReference type="ARBA" id="ARBA00022722"/>
    </source>
</evidence>
<proteinExistence type="inferred from homology"/>
<keyword evidence="9 11" id="KW-0378">Hydrolase</keyword>
<gene>
    <name evidence="11" type="primary">rnhA</name>
    <name evidence="13" type="ORF">PROH_00080</name>
</gene>
<comment type="similarity">
    <text evidence="3 11">Belongs to the RNase H family.</text>
</comment>
<keyword evidence="11" id="KW-0963">Cytoplasm</keyword>
<feature type="binding site" evidence="11">
    <location>
        <position position="51"/>
    </location>
    <ligand>
        <name>Mg(2+)</name>
        <dbReference type="ChEBI" id="CHEBI:18420"/>
        <label>1</label>
    </ligand>
</feature>
<keyword evidence="14" id="KW-1185">Reference proteome</keyword>
<evidence type="ECO:0000256" key="10">
    <source>
        <dbReference type="ARBA" id="ARBA00022842"/>
    </source>
</evidence>
<dbReference type="HAMAP" id="MF_00042">
    <property type="entry name" value="RNase_H"/>
    <property type="match status" value="1"/>
</dbReference>
<dbReference type="Proteomes" id="UP000034681">
    <property type="component" value="Unassembled WGS sequence"/>
</dbReference>
<dbReference type="RefSeq" id="WP_017713398.1">
    <property type="nucleotide sequence ID" value="NZ_KB235941.1"/>
</dbReference>
<feature type="binding site" evidence="11">
    <location>
        <position position="138"/>
    </location>
    <ligand>
        <name>Mg(2+)</name>
        <dbReference type="ChEBI" id="CHEBI:18420"/>
        <label>2</label>
    </ligand>
</feature>
<evidence type="ECO:0000313" key="13">
    <source>
        <dbReference type="EMBL" id="KKJ00894.1"/>
    </source>
</evidence>
<feature type="domain" description="RNase H type-1" evidence="12">
    <location>
        <begin position="4"/>
        <end position="146"/>
    </location>
</feature>
<keyword evidence="10 11" id="KW-0460">Magnesium</keyword>
<dbReference type="GO" id="GO:0043137">
    <property type="term" value="P:DNA replication, removal of RNA primer"/>
    <property type="evidence" value="ECO:0007669"/>
    <property type="project" value="TreeGrafter"/>
</dbReference>
<dbReference type="InterPro" id="IPR050092">
    <property type="entry name" value="RNase_H"/>
</dbReference>
<dbReference type="PANTHER" id="PTHR10642">
    <property type="entry name" value="RIBONUCLEASE H1"/>
    <property type="match status" value="1"/>
</dbReference>
<feature type="binding site" evidence="11">
    <location>
        <position position="13"/>
    </location>
    <ligand>
        <name>Mg(2+)</name>
        <dbReference type="ChEBI" id="CHEBI:18420"/>
        <label>2</label>
    </ligand>
</feature>
<dbReference type="GO" id="GO:0000287">
    <property type="term" value="F:magnesium ion binding"/>
    <property type="evidence" value="ECO:0007669"/>
    <property type="project" value="UniProtKB-UniRule"/>
</dbReference>
<dbReference type="InterPro" id="IPR012337">
    <property type="entry name" value="RNaseH-like_sf"/>
</dbReference>
<comment type="function">
    <text evidence="2 11">Endonuclease that specifically degrades the RNA of RNA-DNA hybrids.</text>
</comment>
<dbReference type="Pfam" id="PF00075">
    <property type="entry name" value="RNase_H"/>
    <property type="match status" value="1"/>
</dbReference>
<name>A0A0M2Q1R4_PROHO</name>
<evidence type="ECO:0000256" key="5">
    <source>
        <dbReference type="ARBA" id="ARBA00012180"/>
    </source>
</evidence>
<evidence type="ECO:0000256" key="8">
    <source>
        <dbReference type="ARBA" id="ARBA00022759"/>
    </source>
</evidence>
<dbReference type="PANTHER" id="PTHR10642:SF26">
    <property type="entry name" value="RIBONUCLEASE H1"/>
    <property type="match status" value="1"/>
</dbReference>
<feature type="binding site" evidence="11">
    <location>
        <position position="13"/>
    </location>
    <ligand>
        <name>Mg(2+)</name>
        <dbReference type="ChEBI" id="CHEBI:18420"/>
        <label>1</label>
    </ligand>
</feature>
<dbReference type="GO" id="GO:0005737">
    <property type="term" value="C:cytoplasm"/>
    <property type="evidence" value="ECO:0007669"/>
    <property type="project" value="UniProtKB-SubCell"/>
</dbReference>
<dbReference type="InterPro" id="IPR002156">
    <property type="entry name" value="RNaseH_domain"/>
</dbReference>
<dbReference type="InterPro" id="IPR036397">
    <property type="entry name" value="RNaseH_sf"/>
</dbReference>
<organism evidence="13 14">
    <name type="scientific">Prochlorothrix hollandica PCC 9006 = CALU 1027</name>
    <dbReference type="NCBI Taxonomy" id="317619"/>
    <lineage>
        <taxon>Bacteria</taxon>
        <taxon>Bacillati</taxon>
        <taxon>Cyanobacteriota</taxon>
        <taxon>Cyanophyceae</taxon>
        <taxon>Prochlorotrichales</taxon>
        <taxon>Prochlorotrichaceae</taxon>
        <taxon>Prochlorothrix</taxon>
    </lineage>
</organism>
<evidence type="ECO:0000259" key="12">
    <source>
        <dbReference type="PROSITE" id="PS50879"/>
    </source>
</evidence>
<comment type="catalytic activity">
    <reaction evidence="1 11">
        <text>Endonucleolytic cleavage to 5'-phosphomonoester.</text>
        <dbReference type="EC" id="3.1.26.4"/>
    </reaction>
</comment>
<comment type="subunit">
    <text evidence="4 11">Monomer.</text>
</comment>
<reference evidence="13" key="1">
    <citation type="submission" date="2012-04" db="EMBL/GenBank/DDBJ databases">
        <authorList>
            <person name="Borisov I.G."/>
            <person name="Ivanikova N.V."/>
            <person name="Pinevich A.V."/>
        </authorList>
    </citation>
    <scope>NUCLEOTIDE SEQUENCE [LARGE SCALE GENOMIC DNA]</scope>
    <source>
        <strain evidence="13">CALU 1027</strain>
    </source>
</reference>
<comment type="cofactor">
    <cofactor evidence="11">
        <name>Mg(2+)</name>
        <dbReference type="ChEBI" id="CHEBI:18420"/>
    </cofactor>
    <text evidence="11">Binds 1 Mg(2+) ion per subunit. May bind a second metal ion at a regulatory site, or after substrate binding.</text>
</comment>
<evidence type="ECO:0000256" key="11">
    <source>
        <dbReference type="HAMAP-Rule" id="MF_00042"/>
    </source>
</evidence>
<dbReference type="STRING" id="317619.GCA_000332315_03155"/>
<dbReference type="OrthoDB" id="7845843at2"/>
<keyword evidence="7 11" id="KW-0479">Metal-binding</keyword>
<evidence type="ECO:0000256" key="3">
    <source>
        <dbReference type="ARBA" id="ARBA00005300"/>
    </source>
</evidence>
<protein>
    <recommendedName>
        <fullName evidence="5 11">Ribonuclease H</fullName>
        <shortName evidence="11">RNase H</shortName>
        <ecNumber evidence="5 11">3.1.26.4</ecNumber>
    </recommendedName>
</protein>
<dbReference type="FunFam" id="3.30.420.10:FF:000089">
    <property type="entry name" value="Ribonuclease H"/>
    <property type="match status" value="1"/>
</dbReference>
<evidence type="ECO:0000313" key="14">
    <source>
        <dbReference type="Proteomes" id="UP000034681"/>
    </source>
</evidence>
<dbReference type="EMBL" id="AJTX02000002">
    <property type="protein sequence ID" value="KKJ00894.1"/>
    <property type="molecule type" value="Genomic_DNA"/>
</dbReference>
<sequence length="158" mass="17917">MNPAQKTVDIYTDGSCLHNPGPGGYGVVMLFGDHRKELSGGVRRTTNNRMEMMAAIVGLQALQEPCQVTLYTDSQYVVNAMTKGWAKRWRAQGWMRNKKDKAVNPDLWTQLLDLCDRHRVDFRWVRGHAGNVENERCDRLAVQAAKQSDLPPDEGYQP</sequence>
<dbReference type="GO" id="GO:0004523">
    <property type="term" value="F:RNA-DNA hybrid ribonuclease activity"/>
    <property type="evidence" value="ECO:0007669"/>
    <property type="project" value="UniProtKB-UniRule"/>
</dbReference>
<dbReference type="Gene3D" id="3.30.420.10">
    <property type="entry name" value="Ribonuclease H-like superfamily/Ribonuclease H"/>
    <property type="match status" value="1"/>
</dbReference>
<evidence type="ECO:0000256" key="7">
    <source>
        <dbReference type="ARBA" id="ARBA00022723"/>
    </source>
</evidence>
<dbReference type="GO" id="GO:0003676">
    <property type="term" value="F:nucleic acid binding"/>
    <property type="evidence" value="ECO:0007669"/>
    <property type="project" value="InterPro"/>
</dbReference>
<evidence type="ECO:0000256" key="4">
    <source>
        <dbReference type="ARBA" id="ARBA00011245"/>
    </source>
</evidence>
<dbReference type="PROSITE" id="PS50879">
    <property type="entry name" value="RNASE_H_1"/>
    <property type="match status" value="1"/>
</dbReference>
<dbReference type="EC" id="3.1.26.4" evidence="5 11"/>
<evidence type="ECO:0000256" key="1">
    <source>
        <dbReference type="ARBA" id="ARBA00000077"/>
    </source>
</evidence>
<keyword evidence="8 11" id="KW-0255">Endonuclease</keyword>
<comment type="subcellular location">
    <subcellularLocation>
        <location evidence="11">Cytoplasm</location>
    </subcellularLocation>
</comment>
<evidence type="ECO:0000256" key="9">
    <source>
        <dbReference type="ARBA" id="ARBA00022801"/>
    </source>
</evidence>
<comment type="caution">
    <text evidence="13">The sequence shown here is derived from an EMBL/GenBank/DDBJ whole genome shotgun (WGS) entry which is preliminary data.</text>
</comment>
<dbReference type="AlphaFoldDB" id="A0A0M2Q1R4"/>